<organism evidence="7 8">
    <name type="scientific">Heracleum sosnowskyi</name>
    <dbReference type="NCBI Taxonomy" id="360622"/>
    <lineage>
        <taxon>Eukaryota</taxon>
        <taxon>Viridiplantae</taxon>
        <taxon>Streptophyta</taxon>
        <taxon>Embryophyta</taxon>
        <taxon>Tracheophyta</taxon>
        <taxon>Spermatophyta</taxon>
        <taxon>Magnoliopsida</taxon>
        <taxon>eudicotyledons</taxon>
        <taxon>Gunneridae</taxon>
        <taxon>Pentapetalae</taxon>
        <taxon>asterids</taxon>
        <taxon>campanulids</taxon>
        <taxon>Apiales</taxon>
        <taxon>Apiaceae</taxon>
        <taxon>Apioideae</taxon>
        <taxon>apioid superclade</taxon>
        <taxon>Tordylieae</taxon>
        <taxon>Tordyliinae</taxon>
        <taxon>Heracleum</taxon>
    </lineage>
</organism>
<gene>
    <name evidence="7" type="ORF">POM88_043657</name>
</gene>
<dbReference type="Pfam" id="PF04576">
    <property type="entry name" value="Zein-binding"/>
    <property type="match status" value="1"/>
</dbReference>
<comment type="subcellular location">
    <subcellularLocation>
        <location evidence="1">Membrane</location>
    </subcellularLocation>
</comment>
<evidence type="ECO:0000313" key="8">
    <source>
        <dbReference type="Proteomes" id="UP001237642"/>
    </source>
</evidence>
<keyword evidence="2 5" id="KW-0812">Transmembrane</keyword>
<name>A0AAD8H2U0_9APIA</name>
<evidence type="ECO:0000256" key="5">
    <source>
        <dbReference type="SAM" id="Phobius"/>
    </source>
</evidence>
<sequence>MRILGFTCVLLVVCYVIDFYKRVFDGVLGVLLMDCACCLRVFQSDFGFGFLGFRCFRQLVWGLVLYVVFGLGFKFLEVGWECWRFSQCFCVLGGVWSELRSGFGSKSGFDGGIDRKVSSCEVEERFLIENVDGNVEFVGERGDENGCSLESDVDVETNLECGILENRLMIEKCDEDDECVDEGYDVDKECDVEKLRKLVMIERERGNAAYVELEKERMAAATAAEETMAMILRLQKEKSVIEMEAHQYRRLAEEKQLHDQEVIESLRWIAMRCQSAGIQLEDQVRLLKQKVELHLKVDAEDQSEGVDESFSFHNFDFEDDALDDKSFSFQNFYFEDDEFDDRLVSSLDLALSSCIDESHHQTPSLRRN</sequence>
<dbReference type="PANTHER" id="PTHR31422:SF2">
    <property type="entry name" value="PROTEIN FLOURY 1-LIKE"/>
    <property type="match status" value="1"/>
</dbReference>
<feature type="transmembrane region" description="Helical" evidence="5">
    <location>
        <begin position="55"/>
        <end position="76"/>
    </location>
</feature>
<evidence type="ECO:0000256" key="2">
    <source>
        <dbReference type="ARBA" id="ARBA00022692"/>
    </source>
</evidence>
<evidence type="ECO:0000256" key="1">
    <source>
        <dbReference type="ARBA" id="ARBA00004370"/>
    </source>
</evidence>
<reference evidence="7" key="1">
    <citation type="submission" date="2023-02" db="EMBL/GenBank/DDBJ databases">
        <title>Genome of toxic invasive species Heracleum sosnowskyi carries increased number of genes despite the absence of recent whole-genome duplications.</title>
        <authorList>
            <person name="Schelkunov M."/>
            <person name="Shtratnikova V."/>
            <person name="Makarenko M."/>
            <person name="Klepikova A."/>
            <person name="Omelchenko D."/>
            <person name="Novikova G."/>
            <person name="Obukhova E."/>
            <person name="Bogdanov V."/>
            <person name="Penin A."/>
            <person name="Logacheva M."/>
        </authorList>
    </citation>
    <scope>NUCLEOTIDE SEQUENCE</scope>
    <source>
        <strain evidence="7">Hsosn_3</strain>
        <tissue evidence="7">Leaf</tissue>
    </source>
</reference>
<feature type="transmembrane region" description="Helical" evidence="5">
    <location>
        <begin position="26"/>
        <end position="43"/>
    </location>
</feature>
<accession>A0AAD8H2U0</accession>
<evidence type="ECO:0000313" key="7">
    <source>
        <dbReference type="EMBL" id="KAK1359183.1"/>
    </source>
</evidence>
<evidence type="ECO:0000256" key="3">
    <source>
        <dbReference type="ARBA" id="ARBA00022989"/>
    </source>
</evidence>
<dbReference type="PANTHER" id="PTHR31422">
    <property type="entry name" value="BNAANNG28530D PROTEIN"/>
    <property type="match status" value="1"/>
</dbReference>
<evidence type="ECO:0000259" key="6">
    <source>
        <dbReference type="PROSITE" id="PS51775"/>
    </source>
</evidence>
<proteinExistence type="predicted"/>
<dbReference type="EMBL" id="JAUIZM010000010">
    <property type="protein sequence ID" value="KAK1359183.1"/>
    <property type="molecule type" value="Genomic_DNA"/>
</dbReference>
<keyword evidence="3 5" id="KW-1133">Transmembrane helix</keyword>
<keyword evidence="4 5" id="KW-0472">Membrane</keyword>
<dbReference type="Proteomes" id="UP001237642">
    <property type="component" value="Unassembled WGS sequence"/>
</dbReference>
<dbReference type="GO" id="GO:0016020">
    <property type="term" value="C:membrane"/>
    <property type="evidence" value="ECO:0007669"/>
    <property type="project" value="UniProtKB-SubCell"/>
</dbReference>
<dbReference type="GO" id="GO:0080115">
    <property type="term" value="F:myosin XI tail binding"/>
    <property type="evidence" value="ECO:0007669"/>
    <property type="project" value="UniProtKB-ARBA"/>
</dbReference>
<protein>
    <submittedName>
        <fullName evidence="7">DUF593-containing protein 2</fullName>
    </submittedName>
</protein>
<dbReference type="PROSITE" id="PS51775">
    <property type="entry name" value="GTD_BINDING"/>
    <property type="match status" value="1"/>
</dbReference>
<evidence type="ECO:0000256" key="4">
    <source>
        <dbReference type="ARBA" id="ARBA00023136"/>
    </source>
</evidence>
<keyword evidence="8" id="KW-1185">Reference proteome</keyword>
<feature type="domain" description="GTD-binding" evidence="6">
    <location>
        <begin position="190"/>
        <end position="288"/>
    </location>
</feature>
<dbReference type="InterPro" id="IPR007656">
    <property type="entry name" value="GTD-bd"/>
</dbReference>
<comment type="caution">
    <text evidence="7">The sequence shown here is derived from an EMBL/GenBank/DDBJ whole genome shotgun (WGS) entry which is preliminary data.</text>
</comment>
<reference evidence="7" key="2">
    <citation type="submission" date="2023-05" db="EMBL/GenBank/DDBJ databases">
        <authorList>
            <person name="Schelkunov M.I."/>
        </authorList>
    </citation>
    <scope>NUCLEOTIDE SEQUENCE</scope>
    <source>
        <strain evidence="7">Hsosn_3</strain>
        <tissue evidence="7">Leaf</tissue>
    </source>
</reference>
<dbReference type="AlphaFoldDB" id="A0AAD8H2U0"/>